<dbReference type="Gene3D" id="3.40.30.10">
    <property type="entry name" value="Glutaredoxin"/>
    <property type="match status" value="1"/>
</dbReference>
<keyword evidence="5" id="KW-0808">Transferase</keyword>
<proteinExistence type="predicted"/>
<dbReference type="Gene3D" id="1.20.1050.10">
    <property type="match status" value="1"/>
</dbReference>
<feature type="site" description="Lowers pKa of active site Cys" evidence="3">
    <location>
        <position position="238"/>
    </location>
</feature>
<dbReference type="OMA" id="PWANRAI"/>
<evidence type="ECO:0000313" key="5">
    <source>
        <dbReference type="EMBL" id="OXA60510.1"/>
    </source>
</evidence>
<protein>
    <submittedName>
        <fullName evidence="5">Glutathione S-transferase omega-like 2</fullName>
    </submittedName>
</protein>
<feature type="binding site" evidence="2">
    <location>
        <begin position="112"/>
        <end position="115"/>
    </location>
    <ligand>
        <name>glutathione</name>
        <dbReference type="ChEBI" id="CHEBI:57925"/>
    </ligand>
</feature>
<comment type="caution">
    <text evidence="5">The sequence shown here is derived from an EMBL/GenBank/DDBJ whole genome shotgun (WGS) entry which is preliminary data.</text>
</comment>
<dbReference type="InterPro" id="IPR036249">
    <property type="entry name" value="Thioredoxin-like_sf"/>
</dbReference>
<reference evidence="5 6" key="1">
    <citation type="submission" date="2015-12" db="EMBL/GenBank/DDBJ databases">
        <title>The genome of Folsomia candida.</title>
        <authorList>
            <person name="Faddeeva A."/>
            <person name="Derks M.F."/>
            <person name="Anvar Y."/>
            <person name="Smit S."/>
            <person name="Van Straalen N."/>
            <person name="Roelofs D."/>
        </authorList>
    </citation>
    <scope>NUCLEOTIDE SEQUENCE [LARGE SCALE GENOMIC DNA]</scope>
    <source>
        <strain evidence="5 6">VU population</strain>
        <tissue evidence="5">Whole body</tissue>
    </source>
</reference>
<dbReference type="STRING" id="158441.A0A226ETF9"/>
<feature type="active site" description="Proton donor/acceptor" evidence="1">
    <location>
        <position position="178"/>
    </location>
</feature>
<evidence type="ECO:0000256" key="1">
    <source>
        <dbReference type="PIRSR" id="PIRSR015753-1"/>
    </source>
</evidence>
<feature type="binding site" evidence="2">
    <location>
        <begin position="130"/>
        <end position="131"/>
    </location>
    <ligand>
        <name>glutathione</name>
        <dbReference type="ChEBI" id="CHEBI:57925"/>
    </ligand>
</feature>
<dbReference type="InterPro" id="IPR036282">
    <property type="entry name" value="Glutathione-S-Trfase_C_sf"/>
</dbReference>
<keyword evidence="6" id="KW-1185">Reference proteome</keyword>
<evidence type="ECO:0000259" key="4">
    <source>
        <dbReference type="PROSITE" id="PS50405"/>
    </source>
</evidence>
<dbReference type="SFLD" id="SFLDG01206">
    <property type="entry name" value="Xi.1"/>
    <property type="match status" value="1"/>
</dbReference>
<gene>
    <name evidence="5" type="ORF">Fcan01_06048</name>
</gene>
<evidence type="ECO:0000256" key="2">
    <source>
        <dbReference type="PIRSR" id="PIRSR015753-2"/>
    </source>
</evidence>
<dbReference type="SFLD" id="SFLDS00019">
    <property type="entry name" value="Glutathione_Transferase_(cytos"/>
    <property type="match status" value="1"/>
</dbReference>
<dbReference type="PANTHER" id="PTHR32419:SF6">
    <property type="entry name" value="GLUTATHIONE S-TRANSFERASE OMEGA-LIKE 1-RELATED"/>
    <property type="match status" value="1"/>
</dbReference>
<dbReference type="SUPFAM" id="SSF47616">
    <property type="entry name" value="GST C-terminal domain-like"/>
    <property type="match status" value="1"/>
</dbReference>
<dbReference type="PROSITE" id="PS50405">
    <property type="entry name" value="GST_CTER"/>
    <property type="match status" value="1"/>
</dbReference>
<dbReference type="GO" id="GO:0005737">
    <property type="term" value="C:cytoplasm"/>
    <property type="evidence" value="ECO:0007669"/>
    <property type="project" value="TreeGrafter"/>
</dbReference>
<evidence type="ECO:0000256" key="3">
    <source>
        <dbReference type="PIRSR" id="PIRSR015753-3"/>
    </source>
</evidence>
<accession>A0A226ETF9</accession>
<feature type="active site" description="Nucleophile" evidence="1">
    <location>
        <position position="46"/>
    </location>
</feature>
<dbReference type="OrthoDB" id="2309723at2759"/>
<name>A0A226ETF9_FOLCA</name>
<dbReference type="PIRSF" id="PIRSF015753">
    <property type="entry name" value="GST"/>
    <property type="match status" value="1"/>
</dbReference>
<dbReference type="SFLD" id="SFLDG01148">
    <property type="entry name" value="Xi_(cytGST)"/>
    <property type="match status" value="1"/>
</dbReference>
<dbReference type="InterPro" id="IPR004045">
    <property type="entry name" value="Glutathione_S-Trfase_N"/>
</dbReference>
<dbReference type="SUPFAM" id="SSF52833">
    <property type="entry name" value="Thioredoxin-like"/>
    <property type="match status" value="1"/>
</dbReference>
<dbReference type="Pfam" id="PF13409">
    <property type="entry name" value="GST_N_2"/>
    <property type="match status" value="1"/>
</dbReference>
<dbReference type="FunFam" id="3.40.30.10:FF:000162">
    <property type="entry name" value="Glutathione S-transferase Gst3"/>
    <property type="match status" value="1"/>
</dbReference>
<feature type="domain" description="GST C-terminal" evidence="4">
    <location>
        <begin position="155"/>
        <end position="281"/>
    </location>
</feature>
<feature type="binding site" evidence="2">
    <location>
        <position position="79"/>
    </location>
    <ligand>
        <name>glutathione</name>
        <dbReference type="ChEBI" id="CHEBI:57925"/>
    </ligand>
</feature>
<dbReference type="InterPro" id="IPR040079">
    <property type="entry name" value="Glutathione_S-Trfase"/>
</dbReference>
<dbReference type="InterPro" id="IPR047047">
    <property type="entry name" value="GST_Omega-like_C"/>
</dbReference>
<dbReference type="GO" id="GO:0004364">
    <property type="term" value="F:glutathione transferase activity"/>
    <property type="evidence" value="ECO:0007669"/>
    <property type="project" value="InterPro"/>
</dbReference>
<dbReference type="CDD" id="cd03190">
    <property type="entry name" value="GST_C_Omega_like"/>
    <property type="match status" value="1"/>
</dbReference>
<sequence>MGVADDLTKNGEFIRKDSLFRNFVKKGDGEFPPEKNRYHLYISLACPWAHRTLIVRKLKGLEDVVGLSVVHYLMLENGWEFTDGPGCIPDTVNNFKFIRELYFQSDPSYSGRFTVPVLYDTKTKKIVNNESSEIVRMFNSEFNEFSKSPELDLYPEALRSQIDSWNDVIYHGINNGVYKAGFALTQEAYEPNAKLVYETMLKVEDLVAKGPGPFLFGEALTETDIRLFTSLIRHDPVYYFHFKCNLTAVKDLPNLSLWLKRMYEHGEIKETVNMEHIKKHYFSSHLQINPTGVVPLYNGPIIGN</sequence>
<organism evidence="5 6">
    <name type="scientific">Folsomia candida</name>
    <name type="common">Springtail</name>
    <dbReference type="NCBI Taxonomy" id="158441"/>
    <lineage>
        <taxon>Eukaryota</taxon>
        <taxon>Metazoa</taxon>
        <taxon>Ecdysozoa</taxon>
        <taxon>Arthropoda</taxon>
        <taxon>Hexapoda</taxon>
        <taxon>Collembola</taxon>
        <taxon>Entomobryomorpha</taxon>
        <taxon>Isotomoidea</taxon>
        <taxon>Isotomidae</taxon>
        <taxon>Proisotominae</taxon>
        <taxon>Folsomia</taxon>
    </lineage>
</organism>
<dbReference type="Proteomes" id="UP000198287">
    <property type="component" value="Unassembled WGS sequence"/>
</dbReference>
<feature type="site" description="Lowers pKa of active site Cys" evidence="3">
    <location>
        <position position="281"/>
    </location>
</feature>
<dbReference type="InterPro" id="IPR010987">
    <property type="entry name" value="Glutathione-S-Trfase_C-like"/>
</dbReference>
<evidence type="ECO:0000313" key="6">
    <source>
        <dbReference type="Proteomes" id="UP000198287"/>
    </source>
</evidence>
<dbReference type="AlphaFoldDB" id="A0A226ETF9"/>
<dbReference type="PANTHER" id="PTHR32419">
    <property type="entry name" value="GLUTATHIONYL-HYDROQUINONE REDUCTASE"/>
    <property type="match status" value="1"/>
</dbReference>
<dbReference type="InterPro" id="IPR016639">
    <property type="entry name" value="GST_Omega/GSH"/>
</dbReference>
<dbReference type="Pfam" id="PF13410">
    <property type="entry name" value="GST_C_2"/>
    <property type="match status" value="1"/>
</dbReference>
<dbReference type="EMBL" id="LNIX01000002">
    <property type="protein sequence ID" value="OXA60510.1"/>
    <property type="molecule type" value="Genomic_DNA"/>
</dbReference>